<dbReference type="Pfam" id="PF12796">
    <property type="entry name" value="Ank_2"/>
    <property type="match status" value="6"/>
</dbReference>
<feature type="repeat" description="ANK" evidence="3">
    <location>
        <begin position="1487"/>
        <end position="1523"/>
    </location>
</feature>
<dbReference type="SMART" id="SM00248">
    <property type="entry name" value="ANK"/>
    <property type="match status" value="24"/>
</dbReference>
<dbReference type="PROSITE" id="PS50088">
    <property type="entry name" value="ANK_REPEAT"/>
    <property type="match status" value="8"/>
</dbReference>
<feature type="repeat" description="ANK" evidence="3">
    <location>
        <begin position="886"/>
        <end position="918"/>
    </location>
</feature>
<evidence type="ECO:0000313" key="5">
    <source>
        <dbReference type="EMBL" id="CAH0103688.1"/>
    </source>
</evidence>
<dbReference type="Gene3D" id="1.25.40.20">
    <property type="entry name" value="Ankyrin repeat-containing domain"/>
    <property type="match status" value="7"/>
</dbReference>
<proteinExistence type="predicted"/>
<feature type="repeat" description="ANK" evidence="3">
    <location>
        <begin position="1376"/>
        <end position="1412"/>
    </location>
</feature>
<keyword evidence="1" id="KW-0677">Repeat</keyword>
<dbReference type="Pfam" id="PF00023">
    <property type="entry name" value="Ank"/>
    <property type="match status" value="2"/>
</dbReference>
<keyword evidence="2 3" id="KW-0040">ANK repeat</keyword>
<comment type="caution">
    <text evidence="5">The sequence shown here is derived from an EMBL/GenBank/DDBJ whole genome shotgun (WGS) entry which is preliminary data.</text>
</comment>
<feature type="region of interest" description="Disordered" evidence="4">
    <location>
        <begin position="986"/>
        <end position="1017"/>
    </location>
</feature>
<evidence type="ECO:0000256" key="2">
    <source>
        <dbReference type="ARBA" id="ARBA00023043"/>
    </source>
</evidence>
<reference evidence="5" key="1">
    <citation type="submission" date="2021-11" db="EMBL/GenBank/DDBJ databases">
        <authorList>
            <person name="Schell T."/>
        </authorList>
    </citation>
    <scope>NUCLEOTIDE SEQUENCE</scope>
    <source>
        <strain evidence="5">M5</strain>
    </source>
</reference>
<feature type="compositionally biased region" description="Basic and acidic residues" evidence="4">
    <location>
        <begin position="999"/>
        <end position="1017"/>
    </location>
</feature>
<evidence type="ECO:0000256" key="3">
    <source>
        <dbReference type="PROSITE-ProRule" id="PRU00023"/>
    </source>
</evidence>
<protein>
    <submittedName>
        <fullName evidence="5">Uncharacterized protein</fullName>
    </submittedName>
</protein>
<feature type="repeat" description="ANK" evidence="3">
    <location>
        <begin position="774"/>
        <end position="800"/>
    </location>
</feature>
<sequence length="1626" mass="186432">MFIFLCLIKENSEPFIRKKLIVPKLLQEIDPTSQIIEAETHRQRPSSSDTIGLTEIFIVFQTDGDIWWSLDKHVNHIIVQCSHNKDAVKNNFKGKSRGGIEIIAELKGKGCMMELLTLLWINMIIDTKYQRNLSRCESIIPLIMKKMTKKRFEYNSDFKYSALSAEEKNPDLRDIIDFLSNVSNWHPLVIAIYLEDNNLLDQVQQNGNYNVNGIYNKFTLINLAILFSKIEMIQHLLEKMRVDPLKQDETGRNALHMAAKFNGETEIINLLLLNRKIKIDQCSASGTTALNYAIMASNTTIVKCLLDKGADPKRLDQHDRSPLHVAAFYTRDTKIIDLLLQNQGIVDINECNKFGLTALHHAVKTSNHTTARHLMKRGANVNCRDKRGLTPLHVAAFCAKDMDMINLFLYNEKVDLHCCDELGQNVVTYAKKNIYGLRQQIIDRLNEKDGGIIKESNLLKQTKSEMHISIWRRNVWNPFVGSPTLEKNKPKLFFMPFADLKPGKGFKISESALIRYVANEKDETVQQINWNKSEMPGELNILNNIDRSSKISEVQIYQSSSNRLEQLFDYKDPSLRHLIIFKTASKKDGDYWWSLEKKVDCIVLQRSRDKETVKNTVNGKERMRIFAPTTDNLVGRGSITDLFALLWAHQVIQEKKTQNYSSNCLLFISKLITEIGYESQFDHRDRMLNKGMLDLINILSMCFERKGHPLFNLIYHEKPDLFDIVMESGKYHINDIFTDHRITTLHLAIVISSPEIVRHLLEKWNADPTKPDGNGRTALHFAALYAQEKEKKIIDLLLEHKKVDINERDLDNGRTALHYAVCACNSVAVQHLIDKGADPNIYDKDGQSPLHLAACHEKGTEIVDLILQAKKSKQNNEGIDDAGDELRLTALHMAVAASNETTADYLIKRGAYINYRDKCGRTPLHLAAAFAQDITIIELLLKNMKKEDVEKQYTNDENIFDYAEKNENGLGQEIIARLRTKGIVGKKRDPTSSINMEDESNKKSDETAASNEKTEKEIETVIQGKKNEITFFETFREAKRIFINDRQKKKLSADTEVAFDTQIKIMLPFALKKIIIESDVEKVHSLKDEGIDISKVTWENGENALHVAAKWAKTTEMIDAIHENGKFDINGVDNKGYTPLHYALLGTNPTIDHEAAVYNEHIELFDLFLKHEKVDNDSGKSGKPPRLMNESNFTTTKYLLRKGADSNIIAKKGWTPFLLAARYSKDINILRLFLVSNTVDVNCINNNGWNALLTVCQDYNEENLIDIVRLLIDKNIDVNCKNNEGTTLLQFCPPHRVSKITTKKSTSIAKIKRIQCPCHRLLIDDKENYRRVRLLKNNDGWNAILTVCRYYDKENLIDIVKLLIEKNIDVNCINNDGFNALNLVCQNYKKENLIDIVRLLIEKNIDVNLKNNDGWNALLTVCRYYDKENLIDIVKLLINKNIDVNCINNDGFNALNLVCQNYKKENLIDIVRLLIEKNIDVNCINNDGFNALNLVCQNYDKENLIDIVRLLIDKNIDVNLKNNDGFNALLTVCRYYDKENLIDIVRLLINKNIDVNCINNDGFNALNLVCYYYSKSRLVDLVRLFVQHKIDKKVKTTGGEIGTARSFLLKRFNLDEIKDILQILES</sequence>
<organism evidence="5 6">
    <name type="scientific">Daphnia galeata</name>
    <dbReference type="NCBI Taxonomy" id="27404"/>
    <lineage>
        <taxon>Eukaryota</taxon>
        <taxon>Metazoa</taxon>
        <taxon>Ecdysozoa</taxon>
        <taxon>Arthropoda</taxon>
        <taxon>Crustacea</taxon>
        <taxon>Branchiopoda</taxon>
        <taxon>Diplostraca</taxon>
        <taxon>Cladocera</taxon>
        <taxon>Anomopoda</taxon>
        <taxon>Daphniidae</taxon>
        <taxon>Daphnia</taxon>
    </lineage>
</organism>
<feature type="repeat" description="ANK" evidence="3">
    <location>
        <begin position="919"/>
        <end position="952"/>
    </location>
</feature>
<dbReference type="Pfam" id="PF13637">
    <property type="entry name" value="Ank_4"/>
    <property type="match status" value="1"/>
</dbReference>
<feature type="repeat" description="ANK" evidence="3">
    <location>
        <begin position="812"/>
        <end position="844"/>
    </location>
</feature>
<accession>A0A8J2RQD8</accession>
<gene>
    <name evidence="5" type="ORF">DGAL_LOCUS6270</name>
</gene>
<evidence type="ECO:0000256" key="4">
    <source>
        <dbReference type="SAM" id="MobiDB-lite"/>
    </source>
</evidence>
<dbReference type="InterPro" id="IPR036770">
    <property type="entry name" value="Ankyrin_rpt-contain_sf"/>
</dbReference>
<dbReference type="SUPFAM" id="SSF48403">
    <property type="entry name" value="Ankyrin repeat"/>
    <property type="match status" value="4"/>
</dbReference>
<dbReference type="OrthoDB" id="6338611at2759"/>
<dbReference type="PANTHER" id="PTHR24198">
    <property type="entry name" value="ANKYRIN REPEAT AND PROTEIN KINASE DOMAIN-CONTAINING PROTEIN"/>
    <property type="match status" value="1"/>
</dbReference>
<evidence type="ECO:0000256" key="1">
    <source>
        <dbReference type="ARBA" id="ARBA00022737"/>
    </source>
</evidence>
<dbReference type="PROSITE" id="PS50297">
    <property type="entry name" value="ANK_REP_REGION"/>
    <property type="match status" value="5"/>
</dbReference>
<dbReference type="Proteomes" id="UP000789390">
    <property type="component" value="Unassembled WGS sequence"/>
</dbReference>
<dbReference type="InterPro" id="IPR002110">
    <property type="entry name" value="Ankyrin_rpt"/>
</dbReference>
<dbReference type="EMBL" id="CAKKLH010000112">
    <property type="protein sequence ID" value="CAH0103688.1"/>
    <property type="molecule type" value="Genomic_DNA"/>
</dbReference>
<feature type="repeat" description="ANK" evidence="3">
    <location>
        <begin position="354"/>
        <end position="386"/>
    </location>
</feature>
<feature type="repeat" description="ANK" evidence="3">
    <location>
        <begin position="285"/>
        <end position="317"/>
    </location>
</feature>
<keyword evidence="6" id="KW-1185">Reference proteome</keyword>
<dbReference type="PANTHER" id="PTHR24198:SF165">
    <property type="entry name" value="ANKYRIN REPEAT-CONTAINING PROTEIN-RELATED"/>
    <property type="match status" value="1"/>
</dbReference>
<evidence type="ECO:0000313" key="6">
    <source>
        <dbReference type="Proteomes" id="UP000789390"/>
    </source>
</evidence>
<name>A0A8J2RQD8_9CRUS</name>